<dbReference type="GO" id="GO:0006357">
    <property type="term" value="P:regulation of transcription by RNA polymerase II"/>
    <property type="evidence" value="ECO:0000318"/>
    <property type="project" value="GO_Central"/>
</dbReference>
<comment type="subunit">
    <text evidence="2">Homodimer.</text>
</comment>
<dbReference type="PROSITE" id="PS50888">
    <property type="entry name" value="BHLH"/>
    <property type="match status" value="1"/>
</dbReference>
<dbReference type="SUPFAM" id="SSF47459">
    <property type="entry name" value="HLH, helix-loop-helix DNA-binding domain"/>
    <property type="match status" value="1"/>
</dbReference>
<comment type="subcellular location">
    <subcellularLocation>
        <location evidence="1">Nucleus</location>
    </subcellularLocation>
</comment>
<evidence type="ECO:0000256" key="2">
    <source>
        <dbReference type="ARBA" id="ARBA00011738"/>
    </source>
</evidence>
<feature type="region of interest" description="Disordered" evidence="7">
    <location>
        <begin position="174"/>
        <end position="209"/>
    </location>
</feature>
<evidence type="ECO:0000256" key="1">
    <source>
        <dbReference type="ARBA" id="ARBA00004123"/>
    </source>
</evidence>
<dbReference type="PANTHER" id="PTHR16223:SF56">
    <property type="entry name" value="TRANSCRIPTION FACTOR BHLH110"/>
    <property type="match status" value="1"/>
</dbReference>
<keyword evidence="10" id="KW-1185">Reference proteome</keyword>
<evidence type="ECO:0000256" key="4">
    <source>
        <dbReference type="ARBA" id="ARBA00023125"/>
    </source>
</evidence>
<dbReference type="PANTHER" id="PTHR16223">
    <property type="entry name" value="TRANSCRIPTION FACTOR BHLH83-RELATED"/>
    <property type="match status" value="1"/>
</dbReference>
<dbReference type="GO" id="GO:0000978">
    <property type="term" value="F:RNA polymerase II cis-regulatory region sequence-specific DNA binding"/>
    <property type="evidence" value="ECO:0000318"/>
    <property type="project" value="GO_Central"/>
</dbReference>
<evidence type="ECO:0000256" key="3">
    <source>
        <dbReference type="ARBA" id="ARBA00023015"/>
    </source>
</evidence>
<dbReference type="GO" id="GO:0000981">
    <property type="term" value="F:DNA-binding transcription factor activity, RNA polymerase II-specific"/>
    <property type="evidence" value="ECO:0000318"/>
    <property type="project" value="GO_Central"/>
</dbReference>
<dbReference type="AlphaFoldDB" id="A0A022R251"/>
<dbReference type="GO" id="GO:0005634">
    <property type="term" value="C:nucleus"/>
    <property type="evidence" value="ECO:0000318"/>
    <property type="project" value="GO_Central"/>
</dbReference>
<feature type="compositionally biased region" description="Polar residues" evidence="7">
    <location>
        <begin position="174"/>
        <end position="183"/>
    </location>
</feature>
<evidence type="ECO:0000256" key="6">
    <source>
        <dbReference type="ARBA" id="ARBA00023242"/>
    </source>
</evidence>
<dbReference type="eggNOG" id="ENOG502QUG3">
    <property type="taxonomic scope" value="Eukaryota"/>
</dbReference>
<accession>A0A022R251</accession>
<protein>
    <recommendedName>
        <fullName evidence="8">BHLH domain-containing protein</fullName>
    </recommendedName>
</protein>
<keyword evidence="3" id="KW-0805">Transcription regulation</keyword>
<evidence type="ECO:0000313" key="9">
    <source>
        <dbReference type="EMBL" id="EYU32900.1"/>
    </source>
</evidence>
<dbReference type="STRING" id="4155.A0A022R251"/>
<sequence length="332" mass="36428">MPPDLSFYSWSNNEHTFVQGNNNLQNPRNNNIKEEDHLSSEHYYRNYSNDYLGTKLLLKSFSSGNLMTKNPISPPDFYYNNNGGGGGASINGRGLFCSSQIFPSVNVSSLSSNQNFTNPTSLDMNLEALDLLTSSRFSGEFGGASSQNQNQNGGFSYGFDHHHMQQQVHQTTTPFYSTSSSNGAVEAKRSGSRIEPKAPNAPKKSRLEARASCPPFKVRKEKLGDRIAALQQLVAPFGKTDTASVLMEAIGYIKFLQSQVETLSVPYMKSSRNKSSRVLKVGVPMENENEEQRRDLKSRGLCLVPLSCLSYMTDGDGGAAVWPPPHFGGGAT</sequence>
<dbReference type="CDD" id="cd11393">
    <property type="entry name" value="bHLH_AtbHLH_like"/>
    <property type="match status" value="1"/>
</dbReference>
<dbReference type="Proteomes" id="UP000030748">
    <property type="component" value="Unassembled WGS sequence"/>
</dbReference>
<name>A0A022R251_ERYGU</name>
<keyword evidence="6" id="KW-0539">Nucleus</keyword>
<keyword evidence="4" id="KW-0238">DNA-binding</keyword>
<dbReference type="Gene3D" id="4.10.280.10">
    <property type="entry name" value="Helix-loop-helix DNA-binding domain"/>
    <property type="match status" value="1"/>
</dbReference>
<keyword evidence="5" id="KW-0804">Transcription</keyword>
<evidence type="ECO:0000259" key="8">
    <source>
        <dbReference type="PROSITE" id="PS50888"/>
    </source>
</evidence>
<reference evidence="9 10" key="1">
    <citation type="journal article" date="2013" name="Proc. Natl. Acad. Sci. U.S.A.">
        <title>Fine-scale variation in meiotic recombination in Mimulus inferred from population shotgun sequencing.</title>
        <authorList>
            <person name="Hellsten U."/>
            <person name="Wright K.M."/>
            <person name="Jenkins J."/>
            <person name="Shu S."/>
            <person name="Yuan Y."/>
            <person name="Wessler S.R."/>
            <person name="Schmutz J."/>
            <person name="Willis J.H."/>
            <person name="Rokhsar D.S."/>
        </authorList>
    </citation>
    <scope>NUCLEOTIDE SEQUENCE [LARGE SCALE GENOMIC DNA]</scope>
    <source>
        <strain evidence="10">cv. DUN x IM62</strain>
    </source>
</reference>
<evidence type="ECO:0000256" key="5">
    <source>
        <dbReference type="ARBA" id="ARBA00023163"/>
    </source>
</evidence>
<dbReference type="InterPro" id="IPR045843">
    <property type="entry name" value="IND-like"/>
</dbReference>
<feature type="compositionally biased region" description="Basic and acidic residues" evidence="7">
    <location>
        <begin position="186"/>
        <end position="196"/>
    </location>
</feature>
<dbReference type="EMBL" id="KI630820">
    <property type="protein sequence ID" value="EYU32900.1"/>
    <property type="molecule type" value="Genomic_DNA"/>
</dbReference>
<dbReference type="InterPro" id="IPR011598">
    <property type="entry name" value="bHLH_dom"/>
</dbReference>
<evidence type="ECO:0000256" key="7">
    <source>
        <dbReference type="SAM" id="MobiDB-lite"/>
    </source>
</evidence>
<dbReference type="InterPro" id="IPR036638">
    <property type="entry name" value="HLH_DNA-bd_sf"/>
</dbReference>
<gene>
    <name evidence="9" type="ORF">MIMGU_mgv1a019357mg</name>
</gene>
<dbReference type="InterPro" id="IPR045239">
    <property type="entry name" value="bHLH95_bHLH"/>
</dbReference>
<evidence type="ECO:0000313" key="10">
    <source>
        <dbReference type="Proteomes" id="UP000030748"/>
    </source>
</evidence>
<feature type="domain" description="BHLH" evidence="8">
    <location>
        <begin position="207"/>
        <end position="256"/>
    </location>
</feature>
<proteinExistence type="predicted"/>
<dbReference type="FunFam" id="4.10.280.10:FF:000032">
    <property type="entry name" value="Transcription factor bHLH123 family"/>
    <property type="match status" value="1"/>
</dbReference>
<dbReference type="GO" id="GO:0046983">
    <property type="term" value="F:protein dimerization activity"/>
    <property type="evidence" value="ECO:0007669"/>
    <property type="project" value="InterPro"/>
</dbReference>
<organism evidence="9 10">
    <name type="scientific">Erythranthe guttata</name>
    <name type="common">Yellow monkey flower</name>
    <name type="synonym">Mimulus guttatus</name>
    <dbReference type="NCBI Taxonomy" id="4155"/>
    <lineage>
        <taxon>Eukaryota</taxon>
        <taxon>Viridiplantae</taxon>
        <taxon>Streptophyta</taxon>
        <taxon>Embryophyta</taxon>
        <taxon>Tracheophyta</taxon>
        <taxon>Spermatophyta</taxon>
        <taxon>Magnoliopsida</taxon>
        <taxon>eudicotyledons</taxon>
        <taxon>Gunneridae</taxon>
        <taxon>Pentapetalae</taxon>
        <taxon>asterids</taxon>
        <taxon>lamiids</taxon>
        <taxon>Lamiales</taxon>
        <taxon>Phrymaceae</taxon>
        <taxon>Erythranthe</taxon>
    </lineage>
</organism>